<sequence>MGEILTVYFEIPGEGYAQFSLAVNGDFSPDAPIYTSVTFRQCSAFTSLRRVIATVVLVRLISSHLGEPGFRFPAGALPDFHIVGIVTGEFSRESPVSSALVFRRCSMPTSLHPHRLSRPRSDAENFPASLVSSPSVYIHFDVASCSIAISAKPLSLSSPIIQRRYVFGRRRVENECSALAVVIGHDAISNSWKTSGASVARRSQTMTSHILQHVRRERVYSGYYVKGLKYMDAGRIGPSPEKHLAPVSTSDVHITPRIRHLQHSLTLLLPDCYWVTAKRGVAKEQRSNHSSSSSSSSRNEQVLEVYLGTERIREILGALAIGVIIRLRGFHTVIVYLSAVGQHFLVLLLMTVGKPPAPQIGGAPTDCATGGWLNSNKKEEYAAYCWELSRNERGYLRRISLRHLGFSEFPPSYLLAFHIFAGLTQRARGRYGRKPSKNVYKDSYFKATSVSIVSDLDFKLFNQCGAKQGGHCELAGCTTRGGDRRGVTSLGESEKEGGHFSPESRRFKLMGGAGRPDEAEAQASLNVAGDDARQNVIRSGPGSEHNLLPSLMPSAGPALAFRHLAYVPSARVCSLHDAALITPALRLPPSATVAERLACSPPTRAIRVQSPAGSLCIFGKWGFMSGDLPFPPPFHSCTAPYSPQSPPSALKTSMLRAVRISSLPANTENIQPVLARSFHAALCKEYVRTEIHKAPPAHTTVDETQTAKAGRYYRASPVPSHKSVRPSDSVPALVQRLRSYPHPHSLSGTVLELCNRSEYGPMDGRGILKVSSSIRSFNMSTTSMAQSLDKTSDRVCKFKDVFTSKFETRAQRNVRYAVLPRWRVSGLMEQNQCTAGILVSWNQRRASAPGFWGEHRLFTLGVDGTSRGCGRRHAPLNSAACSGINISVSPGRANGMYRRADGRSLRVCEASLDGLNHCVVTLRRASSKEELPFVSADPVLYHATATNSDFPFGCPTIPHPLLLMKHYQRQRVSEEILAAINIEVLKADGGETPPEFKDWGNGRSPRKPAGQRHRPARFPHAKMRGLPRRGSNSICIETCLETRCILGRSTFALLLPLDHISFDTPWATDHADDSHLPNVTFGGCGSTPRKPTRQQRNFDCGSVRNRTQITVERLAARLPGVSAAMQTAVYSVAAEENVVEGPYSKHDDGEKELPFLQCYNYTRRVLVCPLTYVHRPVICYGAPHATGFFLCCRFSNTSGGLPVRLDCELLKSGESVDLRISAADGRSSRASKARVFLAVSSPFIRSRAVLSNQDSAQTVRELHCFRCTAALGPKSYD</sequence>
<evidence type="ECO:0000313" key="2">
    <source>
        <dbReference type="EMBL" id="KAJ8869062.1"/>
    </source>
</evidence>
<reference evidence="2 3" key="1">
    <citation type="submission" date="2023-02" db="EMBL/GenBank/DDBJ databases">
        <title>LHISI_Scaffold_Assembly.</title>
        <authorList>
            <person name="Stuart O.P."/>
            <person name="Cleave R."/>
            <person name="Magrath M.J.L."/>
            <person name="Mikheyev A.S."/>
        </authorList>
    </citation>
    <scope>NUCLEOTIDE SEQUENCE [LARGE SCALE GENOMIC DNA]</scope>
    <source>
        <strain evidence="2">Daus_M_001</strain>
        <tissue evidence="2">Leg muscle</tissue>
    </source>
</reference>
<accession>A0ABQ9G9G1</accession>
<proteinExistence type="predicted"/>
<comment type="caution">
    <text evidence="2">The sequence shown here is derived from an EMBL/GenBank/DDBJ whole genome shotgun (WGS) entry which is preliminary data.</text>
</comment>
<gene>
    <name evidence="2" type="ORF">PR048_030623</name>
</gene>
<keyword evidence="3" id="KW-1185">Reference proteome</keyword>
<dbReference type="Proteomes" id="UP001159363">
    <property type="component" value="Chromosome 13"/>
</dbReference>
<name>A0ABQ9G9G1_9NEOP</name>
<dbReference type="EMBL" id="JARBHB010000014">
    <property type="protein sequence ID" value="KAJ8869062.1"/>
    <property type="molecule type" value="Genomic_DNA"/>
</dbReference>
<feature type="compositionally biased region" description="Basic residues" evidence="1">
    <location>
        <begin position="1004"/>
        <end position="1015"/>
    </location>
</feature>
<evidence type="ECO:0000256" key="1">
    <source>
        <dbReference type="SAM" id="MobiDB-lite"/>
    </source>
</evidence>
<evidence type="ECO:0000313" key="3">
    <source>
        <dbReference type="Proteomes" id="UP001159363"/>
    </source>
</evidence>
<organism evidence="2 3">
    <name type="scientific">Dryococelus australis</name>
    <dbReference type="NCBI Taxonomy" id="614101"/>
    <lineage>
        <taxon>Eukaryota</taxon>
        <taxon>Metazoa</taxon>
        <taxon>Ecdysozoa</taxon>
        <taxon>Arthropoda</taxon>
        <taxon>Hexapoda</taxon>
        <taxon>Insecta</taxon>
        <taxon>Pterygota</taxon>
        <taxon>Neoptera</taxon>
        <taxon>Polyneoptera</taxon>
        <taxon>Phasmatodea</taxon>
        <taxon>Verophasmatodea</taxon>
        <taxon>Anareolatae</taxon>
        <taxon>Phasmatidae</taxon>
        <taxon>Eurycanthinae</taxon>
        <taxon>Dryococelus</taxon>
    </lineage>
</organism>
<protein>
    <submittedName>
        <fullName evidence="2">Uncharacterized protein</fullName>
    </submittedName>
</protein>
<feature type="region of interest" description="Disordered" evidence="1">
    <location>
        <begin position="993"/>
        <end position="1015"/>
    </location>
</feature>